<evidence type="ECO:0000313" key="2">
    <source>
        <dbReference type="EMBL" id="CAG5098793.1"/>
    </source>
</evidence>
<accession>A0ABN7SIU5</accession>
<keyword evidence="3" id="KW-1185">Reference proteome</keyword>
<gene>
    <name evidence="2" type="ORF">OKIOD_LOCUS7539</name>
</gene>
<reference evidence="2 3" key="1">
    <citation type="submission" date="2021-04" db="EMBL/GenBank/DDBJ databases">
        <authorList>
            <person name="Bliznina A."/>
        </authorList>
    </citation>
    <scope>NUCLEOTIDE SEQUENCE [LARGE SCALE GENOMIC DNA]</scope>
</reference>
<evidence type="ECO:0000256" key="1">
    <source>
        <dbReference type="SAM" id="MobiDB-lite"/>
    </source>
</evidence>
<dbReference type="Proteomes" id="UP001158576">
    <property type="component" value="Chromosome XSR"/>
</dbReference>
<dbReference type="EMBL" id="OU015569">
    <property type="protein sequence ID" value="CAG5098793.1"/>
    <property type="molecule type" value="Genomic_DNA"/>
</dbReference>
<organism evidence="2 3">
    <name type="scientific">Oikopleura dioica</name>
    <name type="common">Tunicate</name>
    <dbReference type="NCBI Taxonomy" id="34765"/>
    <lineage>
        <taxon>Eukaryota</taxon>
        <taxon>Metazoa</taxon>
        <taxon>Chordata</taxon>
        <taxon>Tunicata</taxon>
        <taxon>Appendicularia</taxon>
        <taxon>Copelata</taxon>
        <taxon>Oikopleuridae</taxon>
        <taxon>Oikopleura</taxon>
    </lineage>
</organism>
<name>A0ABN7SIU5_OIKDI</name>
<feature type="region of interest" description="Disordered" evidence="1">
    <location>
        <begin position="77"/>
        <end position="107"/>
    </location>
</feature>
<sequence>MLTFRRELLRCTTEAGHVLAVNSDNGDILWQSKVASDNLYGIVVHEDNIDPRCVSSSLHMMDEEVLLTRLMDGFDDIESLDDDEEDEEVSEEDEEEIDADDNIHEEL</sequence>
<evidence type="ECO:0000313" key="3">
    <source>
        <dbReference type="Proteomes" id="UP001158576"/>
    </source>
</evidence>
<feature type="compositionally biased region" description="Acidic residues" evidence="1">
    <location>
        <begin position="77"/>
        <end position="100"/>
    </location>
</feature>
<protein>
    <submittedName>
        <fullName evidence="2">Oidioi.mRNA.OKI2018_I69.XSR.g15981.t1.cds</fullName>
    </submittedName>
</protein>
<proteinExistence type="predicted"/>